<dbReference type="NCBIfam" id="TIGR00836">
    <property type="entry name" value="amt"/>
    <property type="match status" value="1"/>
</dbReference>
<gene>
    <name evidence="11" type="ORF">EGW08_016640</name>
</gene>
<comment type="subcellular location">
    <subcellularLocation>
        <location evidence="8">Cell membrane</location>
        <topology evidence="8">Multi-pass membrane protein</topology>
    </subcellularLocation>
    <subcellularLocation>
        <location evidence="1">Membrane</location>
        <topology evidence="1">Multi-pass membrane protein</topology>
    </subcellularLocation>
</comment>
<feature type="transmembrane region" description="Helical" evidence="8">
    <location>
        <begin position="310"/>
        <end position="326"/>
    </location>
</feature>
<dbReference type="Proteomes" id="UP000271974">
    <property type="component" value="Unassembled WGS sequence"/>
</dbReference>
<evidence type="ECO:0000256" key="8">
    <source>
        <dbReference type="RuleBase" id="RU362002"/>
    </source>
</evidence>
<dbReference type="InterPro" id="IPR001905">
    <property type="entry name" value="Ammonium_transpt"/>
</dbReference>
<evidence type="ECO:0000256" key="9">
    <source>
        <dbReference type="SAM" id="MobiDB-lite"/>
    </source>
</evidence>
<dbReference type="SUPFAM" id="SSF111352">
    <property type="entry name" value="Ammonium transporter"/>
    <property type="match status" value="1"/>
</dbReference>
<keyword evidence="3 8" id="KW-0813">Transport</keyword>
<comment type="caution">
    <text evidence="11">The sequence shown here is derived from an EMBL/GenBank/DDBJ whole genome shotgun (WGS) entry which is preliminary data.</text>
</comment>
<evidence type="ECO:0000313" key="12">
    <source>
        <dbReference type="Proteomes" id="UP000271974"/>
    </source>
</evidence>
<feature type="domain" description="Ammonium transporter AmtB-like" evidence="10">
    <location>
        <begin position="19"/>
        <end position="425"/>
    </location>
</feature>
<dbReference type="Pfam" id="PF00909">
    <property type="entry name" value="Ammonium_transp"/>
    <property type="match status" value="1"/>
</dbReference>
<dbReference type="GO" id="GO:0097272">
    <property type="term" value="P:ammonium homeostasis"/>
    <property type="evidence" value="ECO:0007669"/>
    <property type="project" value="TreeGrafter"/>
</dbReference>
<feature type="transmembrane region" description="Helical" evidence="8">
    <location>
        <begin position="54"/>
        <end position="74"/>
    </location>
</feature>
<accession>A0A3S0ZCB7</accession>
<feature type="transmembrane region" description="Helical" evidence="8">
    <location>
        <begin position="248"/>
        <end position="270"/>
    </location>
</feature>
<protein>
    <recommendedName>
        <fullName evidence="8">Ammonium transporter</fullName>
    </recommendedName>
</protein>
<feature type="transmembrane region" description="Helical" evidence="8">
    <location>
        <begin position="94"/>
        <end position="117"/>
    </location>
</feature>
<sequence>MDNLETRLDSLETNMNIQFLVTMGTIVFLMQGGFALLEAGSVRSKNTSNILIKNLLDAFVSGIAYWIIGYALAYGDGNAFIGWTKWASDEVSRIELATFFFQYCFAATAATIVSGALAERCEFIAYFVYSFFITAFIYPVVTHWAWTDEGWLNKGYNYSIDGEYVVVSYSDFAGSGVLHCLSGVAALVGAAILGPRLGRYHSESGTVLPIRGHSVPFAALGGFILLFGFIAFNGGARSAIAGKEDGAVVSLAIVNTIISGSMGAFITLFIHRVGILGHTWSLLNTLNGSLAGMVAVCAGCNIIRPWAATITGTIGGIAFNITSWALTKLKVDDPLDAVAVHLGAGCWGVIAVAFLSYEKGIFYKWDKASGLFLGWQLIGLVSILAWTTVLCTIMFGALRLLGIFRVPEEIEKKGLDIPKHGEPAYPLESYGHGYMETILTMTDSGQLSNLKQGYPGYGNINKGMTPEEGHYESPEMKTMKHNASSVDFSPVSHPPSNGRPDGVQEQTQM</sequence>
<keyword evidence="5 8" id="KW-1133">Transmembrane helix</keyword>
<dbReference type="PANTHER" id="PTHR11730">
    <property type="entry name" value="AMMONIUM TRANSPORTER"/>
    <property type="match status" value="1"/>
</dbReference>
<dbReference type="OrthoDB" id="534912at2759"/>
<feature type="transmembrane region" description="Helical" evidence="8">
    <location>
        <begin position="377"/>
        <end position="398"/>
    </location>
</feature>
<dbReference type="Gene3D" id="1.10.3430.10">
    <property type="entry name" value="Ammonium transporter AmtB like domains"/>
    <property type="match status" value="1"/>
</dbReference>
<evidence type="ECO:0000256" key="5">
    <source>
        <dbReference type="ARBA" id="ARBA00022989"/>
    </source>
</evidence>
<evidence type="ECO:0000256" key="3">
    <source>
        <dbReference type="ARBA" id="ARBA00022448"/>
    </source>
</evidence>
<keyword evidence="6 8" id="KW-0472">Membrane</keyword>
<evidence type="ECO:0000256" key="7">
    <source>
        <dbReference type="ARBA" id="ARBA00023177"/>
    </source>
</evidence>
<dbReference type="FunFam" id="1.10.3430.10:FF:000010">
    <property type="entry name" value="Ammonium transporter"/>
    <property type="match status" value="1"/>
</dbReference>
<name>A0A3S0ZCB7_ELYCH</name>
<dbReference type="InterPro" id="IPR029020">
    <property type="entry name" value="Ammonium/urea_transptr"/>
</dbReference>
<feature type="transmembrane region" description="Helical" evidence="8">
    <location>
        <begin position="338"/>
        <end position="357"/>
    </location>
</feature>
<evidence type="ECO:0000256" key="4">
    <source>
        <dbReference type="ARBA" id="ARBA00022692"/>
    </source>
</evidence>
<feature type="transmembrane region" description="Helical" evidence="8">
    <location>
        <begin position="172"/>
        <end position="194"/>
    </location>
</feature>
<dbReference type="GO" id="GO:0005886">
    <property type="term" value="C:plasma membrane"/>
    <property type="evidence" value="ECO:0007669"/>
    <property type="project" value="UniProtKB-SubCell"/>
</dbReference>
<feature type="transmembrane region" description="Helical" evidence="8">
    <location>
        <begin position="124"/>
        <end position="146"/>
    </location>
</feature>
<reference evidence="11 12" key="1">
    <citation type="submission" date="2019-01" db="EMBL/GenBank/DDBJ databases">
        <title>A draft genome assembly of the solar-powered sea slug Elysia chlorotica.</title>
        <authorList>
            <person name="Cai H."/>
            <person name="Li Q."/>
            <person name="Fang X."/>
            <person name="Li J."/>
            <person name="Curtis N.E."/>
            <person name="Altenburger A."/>
            <person name="Shibata T."/>
            <person name="Feng M."/>
            <person name="Maeda T."/>
            <person name="Schwartz J.A."/>
            <person name="Shigenobu S."/>
            <person name="Lundholm N."/>
            <person name="Nishiyama T."/>
            <person name="Yang H."/>
            <person name="Hasebe M."/>
            <person name="Li S."/>
            <person name="Pierce S.K."/>
            <person name="Wang J."/>
        </authorList>
    </citation>
    <scope>NUCLEOTIDE SEQUENCE [LARGE SCALE GENOMIC DNA]</scope>
    <source>
        <strain evidence="11">EC2010</strain>
        <tissue evidence="11">Whole organism of an adult</tissue>
    </source>
</reference>
<dbReference type="EMBL" id="RQTK01000725">
    <property type="protein sequence ID" value="RUS75614.1"/>
    <property type="molecule type" value="Genomic_DNA"/>
</dbReference>
<dbReference type="PANTHER" id="PTHR11730:SF6">
    <property type="entry name" value="AMMONIUM TRANSPORTER"/>
    <property type="match status" value="1"/>
</dbReference>
<keyword evidence="12" id="KW-1185">Reference proteome</keyword>
<keyword evidence="7 8" id="KW-0924">Ammonia transport</keyword>
<evidence type="ECO:0000256" key="2">
    <source>
        <dbReference type="ARBA" id="ARBA00005887"/>
    </source>
</evidence>
<evidence type="ECO:0000259" key="10">
    <source>
        <dbReference type="Pfam" id="PF00909"/>
    </source>
</evidence>
<evidence type="ECO:0000256" key="1">
    <source>
        <dbReference type="ARBA" id="ARBA00004141"/>
    </source>
</evidence>
<feature type="transmembrane region" description="Helical" evidence="8">
    <location>
        <begin position="20"/>
        <end position="42"/>
    </location>
</feature>
<dbReference type="GO" id="GO:0008519">
    <property type="term" value="F:ammonium channel activity"/>
    <property type="evidence" value="ECO:0007669"/>
    <property type="project" value="InterPro"/>
</dbReference>
<feature type="region of interest" description="Disordered" evidence="9">
    <location>
        <begin position="461"/>
        <end position="509"/>
    </location>
</feature>
<keyword evidence="4 8" id="KW-0812">Transmembrane</keyword>
<proteinExistence type="inferred from homology"/>
<dbReference type="AlphaFoldDB" id="A0A3S0ZCB7"/>
<dbReference type="STRING" id="188477.A0A3S0ZCB7"/>
<organism evidence="11 12">
    <name type="scientific">Elysia chlorotica</name>
    <name type="common">Eastern emerald elysia</name>
    <name type="synonym">Sea slug</name>
    <dbReference type="NCBI Taxonomy" id="188477"/>
    <lineage>
        <taxon>Eukaryota</taxon>
        <taxon>Metazoa</taxon>
        <taxon>Spiralia</taxon>
        <taxon>Lophotrochozoa</taxon>
        <taxon>Mollusca</taxon>
        <taxon>Gastropoda</taxon>
        <taxon>Heterobranchia</taxon>
        <taxon>Euthyneura</taxon>
        <taxon>Panpulmonata</taxon>
        <taxon>Sacoglossa</taxon>
        <taxon>Placobranchoidea</taxon>
        <taxon>Plakobranchidae</taxon>
        <taxon>Elysia</taxon>
    </lineage>
</organism>
<dbReference type="InterPro" id="IPR024041">
    <property type="entry name" value="NH4_transpt_AmtB-like_dom"/>
</dbReference>
<evidence type="ECO:0000313" key="11">
    <source>
        <dbReference type="EMBL" id="RUS75614.1"/>
    </source>
</evidence>
<comment type="similarity">
    <text evidence="2 8">Belongs to the ammonia transporter channel (TC 1.A.11.2) family.</text>
</comment>
<feature type="transmembrane region" description="Helical" evidence="8">
    <location>
        <begin position="215"/>
        <end position="236"/>
    </location>
</feature>
<evidence type="ECO:0000256" key="6">
    <source>
        <dbReference type="ARBA" id="ARBA00023136"/>
    </source>
</evidence>
<feature type="compositionally biased region" description="Basic and acidic residues" evidence="9">
    <location>
        <begin position="465"/>
        <end position="478"/>
    </location>
</feature>